<comment type="function">
    <text evidence="12">Endonuclease that resolves Holliday junction intermediates made during homologous genetic recombination and DNA repair. Exhibits sequence and structure-selective cleavage of four-way DNA junctions, where it introduces symmetrical nicks in two strands of the same polarity at the 5' side of CC dinucleotides. Corrects the defects in genetic recombination and DNA repair associated with inactivation of RuvAB or RuvC.</text>
</comment>
<protein>
    <recommendedName>
        <fullName evidence="3 15">Crossover junction endodeoxyribonuclease rusA</fullName>
        <ecNumber evidence="14 15">3.1.21.10</ecNumber>
    </recommendedName>
</protein>
<evidence type="ECO:0000256" key="8">
    <source>
        <dbReference type="ARBA" id="ARBA00022801"/>
    </source>
</evidence>
<dbReference type="Pfam" id="PF05866">
    <property type="entry name" value="RusA"/>
    <property type="match status" value="1"/>
</dbReference>
<dbReference type="GO" id="GO:0008821">
    <property type="term" value="F:crossover junction DNA endonuclease activity"/>
    <property type="evidence" value="ECO:0007669"/>
    <property type="project" value="UniProtKB-EC"/>
</dbReference>
<comment type="cofactor">
    <cofactor evidence="1">
        <name>Mg(2+)</name>
        <dbReference type="ChEBI" id="CHEBI:18420"/>
    </cofactor>
</comment>
<keyword evidence="17" id="KW-1185">Reference proteome</keyword>
<evidence type="ECO:0000256" key="3">
    <source>
        <dbReference type="ARBA" id="ARBA00014885"/>
    </source>
</evidence>
<dbReference type="EC" id="3.1.21.10" evidence="14 15"/>
<reference evidence="16 17" key="1">
    <citation type="journal article" date="2014" name="Gut Pathog.">
        <title>Gene clusters of Hafnia alvei strain FB1 important in survival and pathogenesis: a draft genome perspective.</title>
        <authorList>
            <person name="Tan J.Y."/>
            <person name="Yin W.F."/>
            <person name="Chan K.G."/>
        </authorList>
    </citation>
    <scope>NUCLEOTIDE SEQUENCE [LARGE SCALE GENOMIC DNA]</scope>
    <source>
        <strain evidence="16 17">FB1</strain>
    </source>
</reference>
<dbReference type="PATRIC" id="fig|1453496.5.peg.2717"/>
<keyword evidence="6 15" id="KW-0255">Endonuclease</keyword>
<evidence type="ECO:0000256" key="11">
    <source>
        <dbReference type="ARBA" id="ARBA00023204"/>
    </source>
</evidence>
<dbReference type="InterPro" id="IPR008822">
    <property type="entry name" value="Endonuclease_RusA-like"/>
</dbReference>
<evidence type="ECO:0000256" key="9">
    <source>
        <dbReference type="ARBA" id="ARBA00022842"/>
    </source>
</evidence>
<dbReference type="RefSeq" id="WP_025796670.1">
    <property type="nucleotide sequence ID" value="NZ_CP009706.1"/>
</dbReference>
<accession>A0A097R3H1</accession>
<dbReference type="InterPro" id="IPR016281">
    <property type="entry name" value="Endonuclease_RusA"/>
</dbReference>
<evidence type="ECO:0000313" key="16">
    <source>
        <dbReference type="EMBL" id="AIU73281.1"/>
    </source>
</evidence>
<dbReference type="OrthoDB" id="73971at2"/>
<dbReference type="KEGG" id="hav:AT03_13345"/>
<evidence type="ECO:0000256" key="7">
    <source>
        <dbReference type="ARBA" id="ARBA00022763"/>
    </source>
</evidence>
<keyword evidence="7 15" id="KW-0227">DNA damage</keyword>
<dbReference type="HOGENOM" id="CLU_139466_0_2_6"/>
<keyword evidence="11 15" id="KW-0234">DNA repair</keyword>
<organism evidence="16 17">
    <name type="scientific">Hafnia alvei FB1</name>
    <dbReference type="NCBI Taxonomy" id="1453496"/>
    <lineage>
        <taxon>Bacteria</taxon>
        <taxon>Pseudomonadati</taxon>
        <taxon>Pseudomonadota</taxon>
        <taxon>Gammaproteobacteria</taxon>
        <taxon>Enterobacterales</taxon>
        <taxon>Hafniaceae</taxon>
        <taxon>Hafnia</taxon>
    </lineage>
</organism>
<evidence type="ECO:0000256" key="4">
    <source>
        <dbReference type="ARBA" id="ARBA00022722"/>
    </source>
</evidence>
<dbReference type="EMBL" id="CP009706">
    <property type="protein sequence ID" value="AIU73281.1"/>
    <property type="molecule type" value="Genomic_DNA"/>
</dbReference>
<evidence type="ECO:0000313" key="17">
    <source>
        <dbReference type="Proteomes" id="UP000029986"/>
    </source>
</evidence>
<keyword evidence="9" id="KW-0460">Magnesium</keyword>
<evidence type="ECO:0000256" key="5">
    <source>
        <dbReference type="ARBA" id="ARBA00022723"/>
    </source>
</evidence>
<evidence type="ECO:0000256" key="14">
    <source>
        <dbReference type="ARBA" id="ARBA00029488"/>
    </source>
</evidence>
<dbReference type="Proteomes" id="UP000029986">
    <property type="component" value="Chromosome"/>
</dbReference>
<dbReference type="GO" id="GO:0006310">
    <property type="term" value="P:DNA recombination"/>
    <property type="evidence" value="ECO:0007669"/>
    <property type="project" value="UniProtKB-KW"/>
</dbReference>
<comment type="subunit">
    <text evidence="2">Homodimer.</text>
</comment>
<comment type="function">
    <text evidence="15">Endonuclease that resolves Holliday junction intermediates made during homologous genetic recombination and DNA repair. Exhibits sequence and structure-selective cleavage of four-way DNA junctions, where it introduces symmetrical nicks in two strands of the same polarity at the 5' side of dinucleotides. Corrects the defects in genetic recombination and DNA repair associated with inactivation of ruvAB or ruvC.</text>
</comment>
<evidence type="ECO:0000256" key="12">
    <source>
        <dbReference type="ARBA" id="ARBA00024745"/>
    </source>
</evidence>
<evidence type="ECO:0000256" key="1">
    <source>
        <dbReference type="ARBA" id="ARBA00001946"/>
    </source>
</evidence>
<evidence type="ECO:0000256" key="2">
    <source>
        <dbReference type="ARBA" id="ARBA00011738"/>
    </source>
</evidence>
<dbReference type="GO" id="GO:0006281">
    <property type="term" value="P:DNA repair"/>
    <property type="evidence" value="ECO:0007669"/>
    <property type="project" value="UniProtKB-KW"/>
</dbReference>
<gene>
    <name evidence="16" type="ORF">AT03_13345</name>
</gene>
<keyword evidence="4 15" id="KW-0540">Nuclease</keyword>
<sequence>MREYRLTLPYPPSLNTYWRHARQRHYISEKGTKYRQNIITIIQQQNLDIHTTARLKFSITAHVPDKRRRDLDNLQKAVFDSLVHAGFMEDDEQIDDFRVRRGELVKGGKLEVVITELEGI</sequence>
<evidence type="ECO:0000256" key="10">
    <source>
        <dbReference type="ARBA" id="ARBA00023172"/>
    </source>
</evidence>
<dbReference type="PIRSF" id="PIRSF001007">
    <property type="entry name" value="RusA"/>
    <property type="match status" value="1"/>
</dbReference>
<keyword evidence="8 15" id="KW-0378">Hydrolase</keyword>
<comment type="catalytic activity">
    <reaction evidence="13 15">
        <text>Endonucleolytic cleavage at a junction such as a reciprocal single-stranded crossover between two homologous DNA duplexes (Holliday junction).</text>
        <dbReference type="EC" id="3.1.21.10"/>
    </reaction>
</comment>
<dbReference type="Gene3D" id="3.30.1330.70">
    <property type="entry name" value="Holliday junction resolvase RusA"/>
    <property type="match status" value="1"/>
</dbReference>
<evidence type="ECO:0000256" key="15">
    <source>
        <dbReference type="PIRNR" id="PIRNR001007"/>
    </source>
</evidence>
<keyword evidence="10" id="KW-0233">DNA recombination</keyword>
<dbReference type="AlphaFoldDB" id="A0A097R3H1"/>
<evidence type="ECO:0000256" key="13">
    <source>
        <dbReference type="ARBA" id="ARBA00029354"/>
    </source>
</evidence>
<name>A0A097R3H1_HAFAL</name>
<dbReference type="GO" id="GO:0000287">
    <property type="term" value="F:magnesium ion binding"/>
    <property type="evidence" value="ECO:0007669"/>
    <property type="project" value="InterPro"/>
</dbReference>
<dbReference type="InterPro" id="IPR036614">
    <property type="entry name" value="RusA-like_sf"/>
</dbReference>
<dbReference type="eggNOG" id="COG4570">
    <property type="taxonomic scope" value="Bacteria"/>
</dbReference>
<evidence type="ECO:0000256" key="6">
    <source>
        <dbReference type="ARBA" id="ARBA00022759"/>
    </source>
</evidence>
<proteinExistence type="inferred from homology"/>
<comment type="similarity">
    <text evidence="15">Belongs to the rusA family.</text>
</comment>
<keyword evidence="5" id="KW-0479">Metal-binding</keyword>
<dbReference type="SUPFAM" id="SSF103084">
    <property type="entry name" value="Holliday junction resolvase RusA"/>
    <property type="match status" value="1"/>
</dbReference>